<comment type="caution">
    <text evidence="2">The sequence shown here is derived from an EMBL/GenBank/DDBJ whole genome shotgun (WGS) entry which is preliminary data.</text>
</comment>
<gene>
    <name evidence="2" type="ORF">SLEP1_g6680</name>
</gene>
<reference evidence="2 3" key="1">
    <citation type="journal article" date="2021" name="Commun. Biol.">
        <title>The genome of Shorea leprosula (Dipterocarpaceae) highlights the ecological relevance of drought in aseasonal tropical rainforests.</title>
        <authorList>
            <person name="Ng K.K.S."/>
            <person name="Kobayashi M.J."/>
            <person name="Fawcett J.A."/>
            <person name="Hatakeyama M."/>
            <person name="Paape T."/>
            <person name="Ng C.H."/>
            <person name="Ang C.C."/>
            <person name="Tnah L.H."/>
            <person name="Lee C.T."/>
            <person name="Nishiyama T."/>
            <person name="Sese J."/>
            <person name="O'Brien M.J."/>
            <person name="Copetti D."/>
            <person name="Mohd Noor M.I."/>
            <person name="Ong R.C."/>
            <person name="Putra M."/>
            <person name="Sireger I.Z."/>
            <person name="Indrioko S."/>
            <person name="Kosugi Y."/>
            <person name="Izuno A."/>
            <person name="Isagi Y."/>
            <person name="Lee S.L."/>
            <person name="Shimizu K.K."/>
        </authorList>
    </citation>
    <scope>NUCLEOTIDE SEQUENCE [LARGE SCALE GENOMIC DNA]</scope>
    <source>
        <strain evidence="2">214</strain>
    </source>
</reference>
<dbReference type="Proteomes" id="UP001054252">
    <property type="component" value="Unassembled WGS sequence"/>
</dbReference>
<dbReference type="EMBL" id="BPVZ01000006">
    <property type="protein sequence ID" value="GKU93042.1"/>
    <property type="molecule type" value="Genomic_DNA"/>
</dbReference>
<sequence length="88" mass="9471">MNLLCRWPAAGPDPSALLPLACCRIRSICFAAARAICCCYEAICYHCCCYRFPWGMGIPAGIAIPRGERGRGAKSAPRKKSPRGSPSP</sequence>
<name>A0AAV5I2C1_9ROSI</name>
<evidence type="ECO:0000313" key="3">
    <source>
        <dbReference type="Proteomes" id="UP001054252"/>
    </source>
</evidence>
<accession>A0AAV5I2C1</accession>
<evidence type="ECO:0008006" key="4">
    <source>
        <dbReference type="Google" id="ProtNLM"/>
    </source>
</evidence>
<evidence type="ECO:0000313" key="2">
    <source>
        <dbReference type="EMBL" id="GKU93042.1"/>
    </source>
</evidence>
<evidence type="ECO:0000256" key="1">
    <source>
        <dbReference type="SAM" id="MobiDB-lite"/>
    </source>
</evidence>
<protein>
    <recommendedName>
        <fullName evidence="4">Secreted protein</fullName>
    </recommendedName>
</protein>
<organism evidence="2 3">
    <name type="scientific">Rubroshorea leprosula</name>
    <dbReference type="NCBI Taxonomy" id="152421"/>
    <lineage>
        <taxon>Eukaryota</taxon>
        <taxon>Viridiplantae</taxon>
        <taxon>Streptophyta</taxon>
        <taxon>Embryophyta</taxon>
        <taxon>Tracheophyta</taxon>
        <taxon>Spermatophyta</taxon>
        <taxon>Magnoliopsida</taxon>
        <taxon>eudicotyledons</taxon>
        <taxon>Gunneridae</taxon>
        <taxon>Pentapetalae</taxon>
        <taxon>rosids</taxon>
        <taxon>malvids</taxon>
        <taxon>Malvales</taxon>
        <taxon>Dipterocarpaceae</taxon>
        <taxon>Rubroshorea</taxon>
    </lineage>
</organism>
<feature type="region of interest" description="Disordered" evidence="1">
    <location>
        <begin position="68"/>
        <end position="88"/>
    </location>
</feature>
<proteinExistence type="predicted"/>
<dbReference type="AlphaFoldDB" id="A0AAV5I2C1"/>
<keyword evidence="3" id="KW-1185">Reference proteome</keyword>